<dbReference type="RefSeq" id="WP_107992081.1">
    <property type="nucleotide sequence ID" value="NZ_QAYG01000016.1"/>
</dbReference>
<reference evidence="2 3" key="1">
    <citation type="submission" date="2018-04" db="EMBL/GenBank/DDBJ databases">
        <title>Genomic Encyclopedia of Archaeal and Bacterial Type Strains, Phase II (KMG-II): from individual species to whole genera.</title>
        <authorList>
            <person name="Goeker M."/>
        </authorList>
    </citation>
    <scope>NUCLEOTIDE SEQUENCE [LARGE SCALE GENOMIC DNA]</scope>
    <source>
        <strain evidence="2 3">DSM 23382</strain>
    </source>
</reference>
<accession>A0A2T5UPX9</accession>
<comment type="caution">
    <text evidence="2">The sequence shown here is derived from an EMBL/GenBank/DDBJ whole genome shotgun (WGS) entry which is preliminary data.</text>
</comment>
<dbReference type="InterPro" id="IPR010985">
    <property type="entry name" value="Ribbon_hlx_hlx"/>
</dbReference>
<dbReference type="Pfam" id="PF11455">
    <property type="entry name" value="MazE-like"/>
    <property type="match status" value="1"/>
</dbReference>
<dbReference type="InterPro" id="IPR013321">
    <property type="entry name" value="Arc_rbn_hlx_hlx"/>
</dbReference>
<dbReference type="OrthoDB" id="3734119at2"/>
<dbReference type="InterPro" id="IPR021558">
    <property type="entry name" value="MazE-like"/>
</dbReference>
<feature type="region of interest" description="Disordered" evidence="1">
    <location>
        <begin position="1"/>
        <end position="30"/>
    </location>
</feature>
<protein>
    <recommendedName>
        <fullName evidence="4">Arc/MetJ-type ribon-helix-helix transcriptional regulator</fullName>
    </recommendedName>
</protein>
<evidence type="ECO:0000313" key="2">
    <source>
        <dbReference type="EMBL" id="PTW53559.1"/>
    </source>
</evidence>
<dbReference type="Gene3D" id="1.10.1220.10">
    <property type="entry name" value="Met repressor-like"/>
    <property type="match status" value="1"/>
</dbReference>
<dbReference type="CDD" id="cd22231">
    <property type="entry name" value="RHH_NikR_HicB-like"/>
    <property type="match status" value="1"/>
</dbReference>
<feature type="compositionally biased region" description="Polar residues" evidence="1">
    <location>
        <begin position="1"/>
        <end position="12"/>
    </location>
</feature>
<sequence length="85" mass="9963">MQSHHSQDQASTRRPMRERVQEWRERKSAEGYRQVAIWIPDDLRVWLDTCVERGDYANRSEAVASAIDLIRAVKEHQEKGTPKTT</sequence>
<dbReference type="EMBL" id="QAYG01000016">
    <property type="protein sequence ID" value="PTW53559.1"/>
    <property type="molecule type" value="Genomic_DNA"/>
</dbReference>
<evidence type="ECO:0008006" key="4">
    <source>
        <dbReference type="Google" id="ProtNLM"/>
    </source>
</evidence>
<dbReference type="AlphaFoldDB" id="A0A2T5UPX9"/>
<feature type="compositionally biased region" description="Basic and acidic residues" evidence="1">
    <location>
        <begin position="15"/>
        <end position="30"/>
    </location>
</feature>
<evidence type="ECO:0000256" key="1">
    <source>
        <dbReference type="SAM" id="MobiDB-lite"/>
    </source>
</evidence>
<proteinExistence type="predicted"/>
<organism evidence="2 3">
    <name type="scientific">Breoghania corrubedonensis</name>
    <dbReference type="NCBI Taxonomy" id="665038"/>
    <lineage>
        <taxon>Bacteria</taxon>
        <taxon>Pseudomonadati</taxon>
        <taxon>Pseudomonadota</taxon>
        <taxon>Alphaproteobacteria</taxon>
        <taxon>Hyphomicrobiales</taxon>
        <taxon>Stappiaceae</taxon>
        <taxon>Breoghania</taxon>
    </lineage>
</organism>
<dbReference type="SUPFAM" id="SSF47598">
    <property type="entry name" value="Ribbon-helix-helix"/>
    <property type="match status" value="1"/>
</dbReference>
<evidence type="ECO:0000313" key="3">
    <source>
        <dbReference type="Proteomes" id="UP000244081"/>
    </source>
</evidence>
<keyword evidence="3" id="KW-1185">Reference proteome</keyword>
<dbReference type="Proteomes" id="UP000244081">
    <property type="component" value="Unassembled WGS sequence"/>
</dbReference>
<name>A0A2T5UPX9_9HYPH</name>
<dbReference type="GO" id="GO:0006355">
    <property type="term" value="P:regulation of DNA-templated transcription"/>
    <property type="evidence" value="ECO:0007669"/>
    <property type="project" value="InterPro"/>
</dbReference>
<gene>
    <name evidence="2" type="ORF">C8N35_11614</name>
</gene>